<feature type="transmembrane region" description="Helical" evidence="1">
    <location>
        <begin position="172"/>
        <end position="191"/>
    </location>
</feature>
<dbReference type="InterPro" id="IPR004513">
    <property type="entry name" value="FtsX"/>
</dbReference>
<accession>A0A975S296</accession>
<sequence length="299" mass="31470">MLKRYLSLLVQGDRQADRVVPPTGHTAWLTSFTAGAMTFLAVFALALSLASGRMADRWSDALARTATVRVSAPADQLEVQTQAVLAVLSTTPGVGEARALSDEEQRALLEPWFGPDLPVEALPIPRLIELTETGDGYDAEGLRQRLAAEAPGAVLDDHTRWRRPLATAAGRLRLLGLLSIGLILGTMGAMITLAANASLAANAQVIRVLRLVGARDTYIARAFVRRFTLRALGGATVGALAGMIGVALLPSADAAGGFLTGLGFTGWGWLLPLALPLLAGIVAFFATRAAALSKLRELT</sequence>
<feature type="transmembrane region" description="Helical" evidence="1">
    <location>
        <begin position="197"/>
        <end position="215"/>
    </location>
</feature>
<feature type="transmembrane region" description="Helical" evidence="1">
    <location>
        <begin position="227"/>
        <end position="249"/>
    </location>
</feature>
<feature type="transmembrane region" description="Helical" evidence="1">
    <location>
        <begin position="269"/>
        <end position="291"/>
    </location>
</feature>
<dbReference type="KEGG" id="gfu:KM031_11850"/>
<dbReference type="PANTHER" id="PTHR47755">
    <property type="entry name" value="CELL DIVISION PROTEIN FTSX"/>
    <property type="match status" value="1"/>
</dbReference>
<dbReference type="GO" id="GO:0051301">
    <property type="term" value="P:cell division"/>
    <property type="evidence" value="ECO:0007669"/>
    <property type="project" value="UniProtKB-KW"/>
</dbReference>
<evidence type="ECO:0000313" key="2">
    <source>
        <dbReference type="EMBL" id="QWK92029.1"/>
    </source>
</evidence>
<dbReference type="GO" id="GO:0016020">
    <property type="term" value="C:membrane"/>
    <property type="evidence" value="ECO:0007669"/>
    <property type="project" value="InterPro"/>
</dbReference>
<keyword evidence="2" id="KW-0132">Cell division</keyword>
<dbReference type="AlphaFoldDB" id="A0A975S296"/>
<keyword evidence="1" id="KW-0812">Transmembrane</keyword>
<keyword evidence="1" id="KW-0472">Membrane</keyword>
<reference evidence="2" key="1">
    <citation type="submission" date="2021-06" db="EMBL/GenBank/DDBJ databases">
        <title>Direct submission.</title>
        <authorList>
            <person name="Lee C.-S."/>
            <person name="Jin L."/>
        </authorList>
    </citation>
    <scope>NUCLEOTIDE SEQUENCE</scope>
    <source>
        <strain evidence="2">Con5</strain>
    </source>
</reference>
<keyword evidence="2" id="KW-0131">Cell cycle</keyword>
<gene>
    <name evidence="2" type="ORF">KM031_11850</name>
</gene>
<evidence type="ECO:0000256" key="1">
    <source>
        <dbReference type="SAM" id="Phobius"/>
    </source>
</evidence>
<protein>
    <submittedName>
        <fullName evidence="2">Cell division protein FtsX</fullName>
    </submittedName>
</protein>
<organism evidence="2 3">
    <name type="scientific">Gemmobacter fulvus</name>
    <dbReference type="NCBI Taxonomy" id="2840474"/>
    <lineage>
        <taxon>Bacteria</taxon>
        <taxon>Pseudomonadati</taxon>
        <taxon>Pseudomonadota</taxon>
        <taxon>Alphaproteobacteria</taxon>
        <taxon>Rhodobacterales</taxon>
        <taxon>Paracoccaceae</taxon>
        <taxon>Gemmobacter</taxon>
    </lineage>
</organism>
<dbReference type="EMBL" id="CP076361">
    <property type="protein sequence ID" value="QWK92029.1"/>
    <property type="molecule type" value="Genomic_DNA"/>
</dbReference>
<name>A0A975S296_9RHOB</name>
<keyword evidence="1" id="KW-1133">Transmembrane helix</keyword>
<feature type="transmembrane region" description="Helical" evidence="1">
    <location>
        <begin position="27"/>
        <end position="50"/>
    </location>
</feature>
<evidence type="ECO:0000313" key="3">
    <source>
        <dbReference type="Proteomes" id="UP000679352"/>
    </source>
</evidence>
<proteinExistence type="predicted"/>
<dbReference type="PANTHER" id="PTHR47755:SF1">
    <property type="entry name" value="CELL DIVISION PROTEIN FTSX"/>
    <property type="match status" value="1"/>
</dbReference>
<keyword evidence="3" id="KW-1185">Reference proteome</keyword>
<dbReference type="GO" id="GO:0032153">
    <property type="term" value="C:cell division site"/>
    <property type="evidence" value="ECO:0007669"/>
    <property type="project" value="TreeGrafter"/>
</dbReference>
<dbReference type="Proteomes" id="UP000679352">
    <property type="component" value="Chromosome"/>
</dbReference>